<evidence type="ECO:0000313" key="2">
    <source>
        <dbReference type="Proteomes" id="UP000616151"/>
    </source>
</evidence>
<reference evidence="1" key="1">
    <citation type="submission" date="2021-01" db="EMBL/GenBank/DDBJ databases">
        <authorList>
            <person name="Sun Q."/>
        </authorList>
    </citation>
    <scope>NUCLEOTIDE SEQUENCE</scope>
    <source>
        <strain evidence="1">YIM B02566</strain>
    </source>
</reference>
<proteinExistence type="predicted"/>
<dbReference type="Proteomes" id="UP000616151">
    <property type="component" value="Unassembled WGS sequence"/>
</dbReference>
<evidence type="ECO:0000313" key="1">
    <source>
        <dbReference type="EMBL" id="MBK1871042.1"/>
    </source>
</evidence>
<keyword evidence="1" id="KW-0418">Kinase</keyword>
<name>A0ACC5REI2_9HYPH</name>
<protein>
    <submittedName>
        <fullName evidence="1">Sensor histidine kinase</fullName>
    </submittedName>
</protein>
<dbReference type="EMBL" id="JAENHL010000008">
    <property type="protein sequence ID" value="MBK1871042.1"/>
    <property type="molecule type" value="Genomic_DNA"/>
</dbReference>
<gene>
    <name evidence="1" type="ORF">JHL16_32045</name>
</gene>
<organism evidence="1 2">
    <name type="scientific">Taklimakanibacter albus</name>
    <dbReference type="NCBI Taxonomy" id="2800327"/>
    <lineage>
        <taxon>Bacteria</taxon>
        <taxon>Pseudomonadati</taxon>
        <taxon>Pseudomonadota</taxon>
        <taxon>Alphaproteobacteria</taxon>
        <taxon>Hyphomicrobiales</taxon>
        <taxon>Aestuariivirgaceae</taxon>
        <taxon>Taklimakanibacter</taxon>
    </lineage>
</organism>
<keyword evidence="2" id="KW-1185">Reference proteome</keyword>
<comment type="caution">
    <text evidence="1">The sequence shown here is derived from an EMBL/GenBank/DDBJ whole genome shotgun (WGS) entry which is preliminary data.</text>
</comment>
<sequence length="601" mass="66693">MVTGVETPDRIEVEDTTATETVVERDRGLAWWIHRLAPASLTSRIVLLNIAGLIVLVLGILYFNQFRQGLIDARVQSLMPQANIIAAAVAGSATVDTGSIVIDPDALMDSGDDSAADAEQLRDLDFPINPENAGPILRRLLASTSIRARIIDPDGNLVVDSRYLYGRGEITQRELPPFDAKPDSIWMRWWKRLNDWLFTNDYPHQKDYGVDNGKEFPEILAALNGASVSIVRVNDQNEIIVSVAVPIQRYRGVLGALVLSTSGGEIDNVLLAERKIVLFTFGFVALVTILLSVFLAGTIAEPIRRLAAAAERVRRGVNKRVEIPDFTQRRDEIGHLSGALRDMTTALYNRIEAIEAFAADVSHELKNPLTSLRSAVETLPFAKTEDQRNRLVEVVKDDVRRLDRLITDIAGASRLDAELARSEVQPINVAEVLDTLVSFANETRKDNQAAIALEVQPAPAAIARERAFVILGHDTRLGQVVRNLIDNARSFAPETSTIRVRVRRLQYYIEFRVEDEGPGIPPENLERIFERFYTDRPEGSFGKNSGLGLSISRQIVEAHKGRIWAENRYGKAPSGGERPILGARFIVRIPAIPQDWVANDA</sequence>
<keyword evidence="1" id="KW-0808">Transferase</keyword>
<accession>A0ACC5REI2</accession>